<dbReference type="PATRIC" id="fig|251703.9.peg.3232"/>
<evidence type="ECO:0000313" key="2">
    <source>
        <dbReference type="Proteomes" id="UP000050317"/>
    </source>
</evidence>
<accession>A0A0Q0GGI8</accession>
<name>A0A0Q0GGI8_9PSED</name>
<protein>
    <submittedName>
        <fullName evidence="1">Uncharacterized protein</fullName>
    </submittedName>
</protein>
<gene>
    <name evidence="1" type="ORF">ALO40_101363</name>
</gene>
<dbReference type="AlphaFoldDB" id="A0A0Q0GGI8"/>
<evidence type="ECO:0000313" key="1">
    <source>
        <dbReference type="EMBL" id="KPZ12794.1"/>
    </source>
</evidence>
<organism evidence="1 2">
    <name type="scientific">Pseudomonas syringae pv. viburni</name>
    <dbReference type="NCBI Taxonomy" id="251703"/>
    <lineage>
        <taxon>Bacteria</taxon>
        <taxon>Pseudomonadati</taxon>
        <taxon>Pseudomonadota</taxon>
        <taxon>Gammaproteobacteria</taxon>
        <taxon>Pseudomonadales</taxon>
        <taxon>Pseudomonadaceae</taxon>
        <taxon>Pseudomonas</taxon>
    </lineage>
</organism>
<proteinExistence type="predicted"/>
<comment type="caution">
    <text evidence="1">The sequence shown here is derived from an EMBL/GenBank/DDBJ whole genome shotgun (WGS) entry which is preliminary data.</text>
</comment>
<reference evidence="1 2" key="1">
    <citation type="submission" date="2015-09" db="EMBL/GenBank/DDBJ databases">
        <title>Genome announcement of multiple Pseudomonas syringae strains.</title>
        <authorList>
            <person name="Thakur S."/>
            <person name="Wang P.W."/>
            <person name="Gong Y."/>
            <person name="Weir B.S."/>
            <person name="Guttman D.S."/>
        </authorList>
    </citation>
    <scope>NUCLEOTIDE SEQUENCE [LARGE SCALE GENOMIC DNA]</scope>
    <source>
        <strain evidence="1 2">ICMP3963</strain>
    </source>
</reference>
<dbReference type="Proteomes" id="UP000050317">
    <property type="component" value="Unassembled WGS sequence"/>
</dbReference>
<sequence length="150" mass="16552">MKTTSRSVYPAATRVSVYDAQACGLRCLMSNSVALRGNAQGLSVRRVLLKARPGKIRQPAGFRAKRWRPSKRVIKKCAMVESRNLIRHRDGPTTANNELVGVTPLQKTAFAQASTCQPTAADLRSNRVTYWPLFSSPDTATGRVYDAMNL</sequence>
<dbReference type="EMBL" id="LJRR01000309">
    <property type="protein sequence ID" value="KPZ12794.1"/>
    <property type="molecule type" value="Genomic_DNA"/>
</dbReference>